<dbReference type="InterPro" id="IPR002078">
    <property type="entry name" value="Sigma_54_int"/>
</dbReference>
<dbReference type="Pfam" id="PF00158">
    <property type="entry name" value="Sigma54_activat"/>
    <property type="match status" value="1"/>
</dbReference>
<name>A0ABU5C316_9BACI</name>
<dbReference type="PANTHER" id="PTHR32071:SF57">
    <property type="entry name" value="C4-DICARBOXYLATE TRANSPORT TRANSCRIPTIONAL REGULATORY PROTEIN DCTD"/>
    <property type="match status" value="1"/>
</dbReference>
<feature type="domain" description="Sigma-54 factor interaction" evidence="3">
    <location>
        <begin position="3"/>
        <end position="96"/>
    </location>
</feature>
<evidence type="ECO:0000256" key="2">
    <source>
        <dbReference type="ARBA" id="ARBA00022840"/>
    </source>
</evidence>
<dbReference type="Gene3D" id="3.40.50.300">
    <property type="entry name" value="P-loop containing nucleotide triphosphate hydrolases"/>
    <property type="match status" value="1"/>
</dbReference>
<keyword evidence="2" id="KW-0067">ATP-binding</keyword>
<evidence type="ECO:0000313" key="4">
    <source>
        <dbReference type="EMBL" id="MDY0393693.1"/>
    </source>
</evidence>
<gene>
    <name evidence="4" type="ORF">RWE15_03605</name>
</gene>
<protein>
    <submittedName>
        <fullName evidence="4">Sigma 54-interacting transcriptional regulator</fullName>
    </submittedName>
</protein>
<dbReference type="InterPro" id="IPR027417">
    <property type="entry name" value="P-loop_NTPase"/>
</dbReference>
<dbReference type="EMBL" id="JAWDIP010000003">
    <property type="protein sequence ID" value="MDY0393693.1"/>
    <property type="molecule type" value="Genomic_DNA"/>
</dbReference>
<organism evidence="4 5">
    <name type="scientific">Tigheibacillus halophilus</name>
    <dbReference type="NCBI Taxonomy" id="361280"/>
    <lineage>
        <taxon>Bacteria</taxon>
        <taxon>Bacillati</taxon>
        <taxon>Bacillota</taxon>
        <taxon>Bacilli</taxon>
        <taxon>Bacillales</taxon>
        <taxon>Bacillaceae</taxon>
        <taxon>Tigheibacillus</taxon>
    </lineage>
</organism>
<comment type="caution">
    <text evidence="4">The sequence shown here is derived from an EMBL/GenBank/DDBJ whole genome shotgun (WGS) entry which is preliminary data.</text>
</comment>
<dbReference type="SUPFAM" id="SSF52540">
    <property type="entry name" value="P-loop containing nucleoside triphosphate hydrolases"/>
    <property type="match status" value="1"/>
</dbReference>
<dbReference type="InterPro" id="IPR025662">
    <property type="entry name" value="Sigma_54_int_dom_ATP-bd_1"/>
</dbReference>
<proteinExistence type="predicted"/>
<dbReference type="PANTHER" id="PTHR32071">
    <property type="entry name" value="TRANSCRIPTIONAL REGULATORY PROTEIN"/>
    <property type="match status" value="1"/>
</dbReference>
<reference evidence="4 5" key="1">
    <citation type="submission" date="2023-10" db="EMBL/GenBank/DDBJ databases">
        <title>Virgibacillus halophilus 5B73C genome.</title>
        <authorList>
            <person name="Miliotis G."/>
            <person name="Sengupta P."/>
            <person name="Hameed A."/>
            <person name="Chuvochina M."/>
            <person name="Mcdonagh F."/>
            <person name="Simpson A.C."/>
            <person name="Singh N.K."/>
            <person name="Rekha P.D."/>
            <person name="Raman K."/>
            <person name="Hugenholtz P."/>
            <person name="Venkateswaran K."/>
        </authorList>
    </citation>
    <scope>NUCLEOTIDE SEQUENCE [LARGE SCALE GENOMIC DNA]</scope>
    <source>
        <strain evidence="4 5">5B73C</strain>
    </source>
</reference>
<keyword evidence="1" id="KW-0547">Nucleotide-binding</keyword>
<keyword evidence="5" id="KW-1185">Reference proteome</keyword>
<sequence>MQLQRKNSKMDKVLEVAYKVADLDVTVLIDGESGVGKNYLARELHEISSKRDMPFIEVNCGAIAETLIESELFGYEEGAFTGAKKGGKKRLFRSCQ</sequence>
<evidence type="ECO:0000256" key="1">
    <source>
        <dbReference type="ARBA" id="ARBA00022741"/>
    </source>
</evidence>
<dbReference type="Proteomes" id="UP001281447">
    <property type="component" value="Unassembled WGS sequence"/>
</dbReference>
<evidence type="ECO:0000313" key="5">
    <source>
        <dbReference type="Proteomes" id="UP001281447"/>
    </source>
</evidence>
<dbReference type="PROSITE" id="PS50045">
    <property type="entry name" value="SIGMA54_INTERACT_4"/>
    <property type="match status" value="1"/>
</dbReference>
<dbReference type="CDD" id="cd00009">
    <property type="entry name" value="AAA"/>
    <property type="match status" value="1"/>
</dbReference>
<accession>A0ABU5C316</accession>
<dbReference type="PROSITE" id="PS00675">
    <property type="entry name" value="SIGMA54_INTERACT_1"/>
    <property type="match status" value="1"/>
</dbReference>
<evidence type="ECO:0000259" key="3">
    <source>
        <dbReference type="PROSITE" id="PS50045"/>
    </source>
</evidence>